<comment type="caution">
    <text evidence="2">The sequence shown here is derived from an EMBL/GenBank/DDBJ whole genome shotgun (WGS) entry which is preliminary data.</text>
</comment>
<sequence>MFCLQKSFFPRTTVTARRLRGVDSKATAFPLPETFTVSPETSTASASPFRRAKEEKAQGAPVAAAASQPAKQSVSRPSSSPRPKSSSSLPQAPSVRSTSSPQPDASLFPPSFSSLLSPVLGETALSSPRSTTPLSFAALASGVPGLLSTDALTAVGDVSALLRSQAPFPTPDVPALAQAALNSVGLASPSFYSSPRREQNASASSSAEPEGLLDGNGNSLLDNVLGGGLGGNLLGGNVGGTLLGGNAGGSLLGGNVGGNLLGGGGVGSLLSGGALLGGDDRDRFDRPEYTPNSGNGTRPNGNGFFGNKQKCCSDCRKGDMDCLADCQRGNCSQNPTCEAAEEGAYAAYCQERCGGRVGGRATRPLVTAGCRSSCAAGVALRCEKRMCREYGCTDNACSRKAPLMCG</sequence>
<dbReference type="OrthoDB" id="333858at2759"/>
<feature type="compositionally biased region" description="Polar residues" evidence="1">
    <location>
        <begin position="35"/>
        <end position="46"/>
    </location>
</feature>
<evidence type="ECO:0000313" key="2">
    <source>
        <dbReference type="EMBL" id="KFG38386.1"/>
    </source>
</evidence>
<dbReference type="EMBL" id="AEYI02001362">
    <property type="protein sequence ID" value="KFG38386.1"/>
    <property type="molecule type" value="Genomic_DNA"/>
</dbReference>
<feature type="region of interest" description="Disordered" evidence="1">
    <location>
        <begin position="35"/>
        <end position="108"/>
    </location>
</feature>
<dbReference type="VEuPathDB" id="ToxoDB:TGP89_219370"/>
<reference evidence="2 3" key="1">
    <citation type="submission" date="2014-03" db="EMBL/GenBank/DDBJ databases">
        <authorList>
            <person name="Sibley D."/>
            <person name="Venepally P."/>
            <person name="Karamycheva S."/>
            <person name="Hadjithomas M."/>
            <person name="Khan A."/>
            <person name="Brunk B."/>
            <person name="Roos D."/>
            <person name="Caler E."/>
            <person name="Lorenzi H."/>
        </authorList>
    </citation>
    <scope>NUCLEOTIDE SEQUENCE [LARGE SCALE GENOMIC DNA]</scope>
    <source>
        <strain evidence="3">p89</strain>
    </source>
</reference>
<accession>A0A086K1W8</accession>
<feature type="region of interest" description="Disordered" evidence="1">
    <location>
        <begin position="192"/>
        <end position="215"/>
    </location>
</feature>
<feature type="compositionally biased region" description="Polar residues" evidence="1">
    <location>
        <begin position="94"/>
        <end position="103"/>
    </location>
</feature>
<proteinExistence type="predicted"/>
<protein>
    <submittedName>
        <fullName evidence="2">Uncharacterized protein</fullName>
    </submittedName>
</protein>
<gene>
    <name evidence="2" type="ORF">TGP89_219370</name>
</gene>
<dbReference type="Proteomes" id="UP000028828">
    <property type="component" value="Unassembled WGS sequence"/>
</dbReference>
<evidence type="ECO:0000313" key="3">
    <source>
        <dbReference type="Proteomes" id="UP000028828"/>
    </source>
</evidence>
<name>A0A086K1W8_TOXGO</name>
<feature type="compositionally biased region" description="Low complexity" evidence="1">
    <location>
        <begin position="58"/>
        <end position="90"/>
    </location>
</feature>
<dbReference type="AlphaFoldDB" id="A0A086K1W8"/>
<evidence type="ECO:0000256" key="1">
    <source>
        <dbReference type="SAM" id="MobiDB-lite"/>
    </source>
</evidence>
<organism evidence="2 3">
    <name type="scientific">Toxoplasma gondii p89</name>
    <dbReference type="NCBI Taxonomy" id="943119"/>
    <lineage>
        <taxon>Eukaryota</taxon>
        <taxon>Sar</taxon>
        <taxon>Alveolata</taxon>
        <taxon>Apicomplexa</taxon>
        <taxon>Conoidasida</taxon>
        <taxon>Coccidia</taxon>
        <taxon>Eucoccidiorida</taxon>
        <taxon>Eimeriorina</taxon>
        <taxon>Sarcocystidae</taxon>
        <taxon>Toxoplasma</taxon>
    </lineage>
</organism>